<evidence type="ECO:0000256" key="1">
    <source>
        <dbReference type="ARBA" id="ARBA00022801"/>
    </source>
</evidence>
<comment type="caution">
    <text evidence="5">The sequence shown here is derived from an EMBL/GenBank/DDBJ whole genome shotgun (WGS) entry which is preliminary data.</text>
</comment>
<dbReference type="InterPro" id="IPR036779">
    <property type="entry name" value="LysM_dom_sf"/>
</dbReference>
<keyword evidence="6" id="KW-1185">Reference proteome</keyword>
<sequence length="421" mass="46693">MPVRVVRAGDTLSAIASSFGVSAAELARVNGLPSAAPLIPGLALYIPNERSTDRLYILKDGDTLWNIAQRYHTTVERILSANSGLRPDMLTAGRKVVIPSPDKLHVETLAFSFPASGGAVITNLKQQAARLTYLAITAYSFKEEGNAYAAGDDQPLLSRSKQLNVNPLLMIRNFSNEEFSTDLVGGVLANDRYRSNLVSSITTIVRQKGYGGACIDFEFIPPSRRNDFAGFLRELKTALGTLILHVNVHAKTEDNPTNRIVGGHDYRAIGNAADLVAVMTIDYGYPTGPPNPVSPIGWMEEVLRYATATINPRKIQAGFPLYGYDWTLPGNQTRALSVLQAQSQAISRGSVITYDQSAASPTYQYWQERVQHVVWFEDIRSFIRKYQLVDAYNLLGTTFWQLGLDFPQNWEYMKDHIIVEK</sequence>
<accession>A0A433HIP2</accession>
<dbReference type="GO" id="GO:0005975">
    <property type="term" value="P:carbohydrate metabolic process"/>
    <property type="evidence" value="ECO:0007669"/>
    <property type="project" value="InterPro"/>
</dbReference>
<dbReference type="Proteomes" id="UP000267430">
    <property type="component" value="Unassembled WGS sequence"/>
</dbReference>
<dbReference type="SUPFAM" id="SSF54106">
    <property type="entry name" value="LysM domain"/>
    <property type="match status" value="2"/>
</dbReference>
<dbReference type="SMART" id="SM00257">
    <property type="entry name" value="LysM"/>
    <property type="match status" value="2"/>
</dbReference>
<dbReference type="RefSeq" id="WP_126865335.1">
    <property type="nucleotide sequence ID" value="NZ_JAUSTX010000002.1"/>
</dbReference>
<organism evidence="5 6">
    <name type="scientific">Peribacillus cavernae</name>
    <dbReference type="NCBI Taxonomy" id="1674310"/>
    <lineage>
        <taxon>Bacteria</taxon>
        <taxon>Bacillati</taxon>
        <taxon>Bacillota</taxon>
        <taxon>Bacilli</taxon>
        <taxon>Bacillales</taxon>
        <taxon>Bacillaceae</taxon>
        <taxon>Peribacillus</taxon>
    </lineage>
</organism>
<dbReference type="InterPro" id="IPR017853">
    <property type="entry name" value="GH"/>
</dbReference>
<evidence type="ECO:0000259" key="3">
    <source>
        <dbReference type="PROSITE" id="PS51782"/>
    </source>
</evidence>
<dbReference type="SUPFAM" id="SSF51445">
    <property type="entry name" value="(Trans)glycosidases"/>
    <property type="match status" value="1"/>
</dbReference>
<dbReference type="InterPro" id="IPR001223">
    <property type="entry name" value="Glyco_hydro18_cat"/>
</dbReference>
<dbReference type="CDD" id="cd02874">
    <property type="entry name" value="GH18_CFLE_spore_hydrolase"/>
    <property type="match status" value="1"/>
</dbReference>
<dbReference type="OrthoDB" id="9769314at2"/>
<keyword evidence="2" id="KW-0326">Glycosidase</keyword>
<dbReference type="PANTHER" id="PTHR46066">
    <property type="entry name" value="CHITINASE DOMAIN-CONTAINING PROTEIN 1 FAMILY MEMBER"/>
    <property type="match status" value="1"/>
</dbReference>
<dbReference type="InterPro" id="IPR011583">
    <property type="entry name" value="Chitinase_II/V-like_cat"/>
</dbReference>
<dbReference type="AlphaFoldDB" id="A0A433HIP2"/>
<dbReference type="Pfam" id="PF00704">
    <property type="entry name" value="Glyco_hydro_18"/>
    <property type="match status" value="1"/>
</dbReference>
<gene>
    <name evidence="5" type="ORF">ELQ35_13420</name>
</gene>
<dbReference type="PROSITE" id="PS51910">
    <property type="entry name" value="GH18_2"/>
    <property type="match status" value="1"/>
</dbReference>
<dbReference type="EMBL" id="RYZZ01000017">
    <property type="protein sequence ID" value="RUQ28228.1"/>
    <property type="molecule type" value="Genomic_DNA"/>
</dbReference>
<evidence type="ECO:0000313" key="5">
    <source>
        <dbReference type="EMBL" id="RUQ28228.1"/>
    </source>
</evidence>
<dbReference type="Pfam" id="PF01476">
    <property type="entry name" value="LysM"/>
    <property type="match status" value="2"/>
</dbReference>
<dbReference type="SMART" id="SM00636">
    <property type="entry name" value="Glyco_18"/>
    <property type="match status" value="1"/>
</dbReference>
<reference evidence="5 6" key="1">
    <citation type="submission" date="2018-12" db="EMBL/GenBank/DDBJ databases">
        <title>Bacillus chawlae sp. nov., Bacillus glennii sp. nov., and Bacillus saganii sp. nov. Isolated from the Vehicle Assembly Building at Kennedy Space Center where the Viking Spacecraft were Assembled.</title>
        <authorList>
            <person name="Seuylemezian A."/>
            <person name="Vaishampayan P."/>
        </authorList>
    </citation>
    <scope>NUCLEOTIDE SEQUENCE [LARGE SCALE GENOMIC DNA]</scope>
    <source>
        <strain evidence="5 6">L5</strain>
    </source>
</reference>
<dbReference type="Gene3D" id="3.10.350.10">
    <property type="entry name" value="LysM domain"/>
    <property type="match status" value="2"/>
</dbReference>
<evidence type="ECO:0000259" key="4">
    <source>
        <dbReference type="PROSITE" id="PS51910"/>
    </source>
</evidence>
<feature type="domain" description="GH18" evidence="4">
    <location>
        <begin position="107"/>
        <end position="421"/>
    </location>
</feature>
<dbReference type="Gene3D" id="3.20.20.80">
    <property type="entry name" value="Glycosidases"/>
    <property type="match status" value="1"/>
</dbReference>
<evidence type="ECO:0000256" key="2">
    <source>
        <dbReference type="ARBA" id="ARBA00023295"/>
    </source>
</evidence>
<dbReference type="InterPro" id="IPR041704">
    <property type="entry name" value="CFLE_GH18"/>
</dbReference>
<dbReference type="GO" id="GO:0016798">
    <property type="term" value="F:hydrolase activity, acting on glycosyl bonds"/>
    <property type="evidence" value="ECO:0007669"/>
    <property type="project" value="UniProtKB-KW"/>
</dbReference>
<dbReference type="GO" id="GO:0070492">
    <property type="term" value="F:oligosaccharide binding"/>
    <property type="evidence" value="ECO:0007669"/>
    <property type="project" value="TreeGrafter"/>
</dbReference>
<dbReference type="PROSITE" id="PS51782">
    <property type="entry name" value="LYSM"/>
    <property type="match status" value="2"/>
</dbReference>
<keyword evidence="1" id="KW-0378">Hydrolase</keyword>
<proteinExistence type="predicted"/>
<dbReference type="PANTHER" id="PTHR46066:SF2">
    <property type="entry name" value="CHITINASE DOMAIN-CONTAINING PROTEIN 1"/>
    <property type="match status" value="1"/>
</dbReference>
<dbReference type="CDD" id="cd00118">
    <property type="entry name" value="LysM"/>
    <property type="match status" value="2"/>
</dbReference>
<dbReference type="GO" id="GO:0008061">
    <property type="term" value="F:chitin binding"/>
    <property type="evidence" value="ECO:0007669"/>
    <property type="project" value="InterPro"/>
</dbReference>
<dbReference type="InterPro" id="IPR029070">
    <property type="entry name" value="Chitinase_insertion_sf"/>
</dbReference>
<protein>
    <submittedName>
        <fullName evidence="5">LysM peptidoglycan-binding domain-containing protein</fullName>
    </submittedName>
</protein>
<dbReference type="Gene3D" id="3.10.50.10">
    <property type="match status" value="1"/>
</dbReference>
<evidence type="ECO:0000313" key="6">
    <source>
        <dbReference type="Proteomes" id="UP000267430"/>
    </source>
</evidence>
<dbReference type="GO" id="GO:0012505">
    <property type="term" value="C:endomembrane system"/>
    <property type="evidence" value="ECO:0007669"/>
    <property type="project" value="TreeGrafter"/>
</dbReference>
<feature type="domain" description="LysM" evidence="3">
    <location>
        <begin position="54"/>
        <end position="98"/>
    </location>
</feature>
<feature type="domain" description="LysM" evidence="3">
    <location>
        <begin position="2"/>
        <end position="46"/>
    </location>
</feature>
<dbReference type="InterPro" id="IPR018392">
    <property type="entry name" value="LysM"/>
</dbReference>
<name>A0A433HIP2_9BACI</name>